<gene>
    <name evidence="3" type="ORF">AMATHDRAFT_77059</name>
</gene>
<feature type="domain" description="GmrSD restriction endonucleases C-terminal" evidence="2">
    <location>
        <begin position="101"/>
        <end position="197"/>
    </location>
</feature>
<dbReference type="PANTHER" id="PTHR24094:SF15">
    <property type="entry name" value="AMP-DEPENDENT SYNTHETASE_LIGASE DOMAIN-CONTAINING PROTEIN-RELATED"/>
    <property type="match status" value="1"/>
</dbReference>
<sequence length="202" mass="22470">MLFTTLLLVATASAALASPLESRALPTPIPASTARTYLSKLVVENEINDPPYSRSLFPHWTQVSGSCNTRETVLKRDGTDVVTARDCSPTSGHWVSPYDNVATNLASDLDIDHVVPLKEAWRSGARLWTTAQRRVFANDLIRPQLVAVTDDLNQQKDPSKWTPPLASFHCTYARAWVHVKHFYNLTVDTAEKAALSRILNRC</sequence>
<dbReference type="EMBL" id="KZ302095">
    <property type="protein sequence ID" value="PFH47739.1"/>
    <property type="molecule type" value="Genomic_DNA"/>
</dbReference>
<dbReference type="InterPro" id="IPR011089">
    <property type="entry name" value="GmrSD_C"/>
</dbReference>
<keyword evidence="4" id="KW-1185">Reference proteome</keyword>
<accession>A0A2A9NAT4</accession>
<keyword evidence="1" id="KW-0732">Signal</keyword>
<dbReference type="STRING" id="703135.A0A2A9NAT4"/>
<evidence type="ECO:0000259" key="2">
    <source>
        <dbReference type="Pfam" id="PF07510"/>
    </source>
</evidence>
<evidence type="ECO:0000313" key="4">
    <source>
        <dbReference type="Proteomes" id="UP000242287"/>
    </source>
</evidence>
<dbReference type="Pfam" id="PF07510">
    <property type="entry name" value="GmrSD_C"/>
    <property type="match status" value="1"/>
</dbReference>
<feature type="chain" id="PRO_5012156910" description="GmrSD restriction endonucleases C-terminal domain-containing protein" evidence="1">
    <location>
        <begin position="18"/>
        <end position="202"/>
    </location>
</feature>
<dbReference type="OrthoDB" id="3162605at2759"/>
<evidence type="ECO:0000313" key="3">
    <source>
        <dbReference type="EMBL" id="PFH47739.1"/>
    </source>
</evidence>
<name>A0A2A9NAT4_9AGAR</name>
<reference evidence="3 4" key="1">
    <citation type="submission" date="2014-02" db="EMBL/GenBank/DDBJ databases">
        <title>Transposable element dynamics among asymbiotic and ectomycorrhizal Amanita fungi.</title>
        <authorList>
            <consortium name="DOE Joint Genome Institute"/>
            <person name="Hess J."/>
            <person name="Skrede I."/>
            <person name="Wolfe B."/>
            <person name="LaButti K."/>
            <person name="Ohm R.A."/>
            <person name="Grigoriev I.V."/>
            <person name="Pringle A."/>
        </authorList>
    </citation>
    <scope>NUCLEOTIDE SEQUENCE [LARGE SCALE GENOMIC DNA]</scope>
    <source>
        <strain evidence="3 4">SKay4041</strain>
    </source>
</reference>
<proteinExistence type="predicted"/>
<dbReference type="Proteomes" id="UP000242287">
    <property type="component" value="Unassembled WGS sequence"/>
</dbReference>
<protein>
    <recommendedName>
        <fullName evidence="2">GmrSD restriction endonucleases C-terminal domain-containing protein</fullName>
    </recommendedName>
</protein>
<dbReference type="PANTHER" id="PTHR24094">
    <property type="entry name" value="SECRETED PROTEIN"/>
    <property type="match status" value="1"/>
</dbReference>
<feature type="signal peptide" evidence="1">
    <location>
        <begin position="1"/>
        <end position="17"/>
    </location>
</feature>
<dbReference type="AlphaFoldDB" id="A0A2A9NAT4"/>
<organism evidence="3 4">
    <name type="scientific">Amanita thiersii Skay4041</name>
    <dbReference type="NCBI Taxonomy" id="703135"/>
    <lineage>
        <taxon>Eukaryota</taxon>
        <taxon>Fungi</taxon>
        <taxon>Dikarya</taxon>
        <taxon>Basidiomycota</taxon>
        <taxon>Agaricomycotina</taxon>
        <taxon>Agaricomycetes</taxon>
        <taxon>Agaricomycetidae</taxon>
        <taxon>Agaricales</taxon>
        <taxon>Pluteineae</taxon>
        <taxon>Amanitaceae</taxon>
        <taxon>Amanita</taxon>
    </lineage>
</organism>
<evidence type="ECO:0000256" key="1">
    <source>
        <dbReference type="SAM" id="SignalP"/>
    </source>
</evidence>